<dbReference type="RefSeq" id="WP_068376426.1">
    <property type="nucleotide sequence ID" value="NZ_LSNE01000005.1"/>
</dbReference>
<evidence type="ECO:0000313" key="2">
    <source>
        <dbReference type="EMBL" id="KXI29248.1"/>
    </source>
</evidence>
<dbReference type="EMBL" id="LSNE01000005">
    <property type="protein sequence ID" value="KXI29248.1"/>
    <property type="molecule type" value="Genomic_DNA"/>
</dbReference>
<gene>
    <name evidence="2" type="ORF">AX660_13965</name>
</gene>
<dbReference type="OrthoDB" id="5441924at2"/>
<organism evidence="2 3">
    <name type="scientific">Paraglaciecola hydrolytica</name>
    <dbReference type="NCBI Taxonomy" id="1799789"/>
    <lineage>
        <taxon>Bacteria</taxon>
        <taxon>Pseudomonadati</taxon>
        <taxon>Pseudomonadota</taxon>
        <taxon>Gammaproteobacteria</taxon>
        <taxon>Alteromonadales</taxon>
        <taxon>Alteromonadaceae</taxon>
        <taxon>Paraglaciecola</taxon>
    </lineage>
</organism>
<sequence>MNPMIRKSYNTTLFNLVCFVVCAFICIASHASTQGSASSYRPNVFYSGIVYLGNFDQIKTNYPYALSINQAINAVGLLDQRFNQLIQQSSPQHFNLHFGLADLKKGQSIAMALAFESENVSTEVIGNNRKIIVEAGAQLFFFDFASMTLIANIPLSMAKNHVVAKELNYQEQLPRLFSELYLGLDGGDSLLTMAFNLLGSAKINLSKPLRFQLEQVSSSENVQVFMPQNITAVRFNQFIGQYFSARLAHQYNISVLPFTKGYAIGNQMAGRFSNGSVFNLNLPTPDYVFSLELLDLKKAPYKDDLMYASRLALSMSQQHSGKVFINEVFQYAVPKLVSANMTQIDDWSAFHDVIEVLIDELVEQLGSPNKKWFKSHAKDNQAYGKFTVKQELFSAK</sequence>
<evidence type="ECO:0000256" key="1">
    <source>
        <dbReference type="SAM" id="SignalP"/>
    </source>
</evidence>
<feature type="signal peptide" evidence="1">
    <location>
        <begin position="1"/>
        <end position="31"/>
    </location>
</feature>
<comment type="caution">
    <text evidence="2">The sequence shown here is derived from an EMBL/GenBank/DDBJ whole genome shotgun (WGS) entry which is preliminary data.</text>
</comment>
<accession>A0A136A1X2</accession>
<name>A0A136A1X2_9ALTE</name>
<dbReference type="STRING" id="1799789.AX660_13965"/>
<keyword evidence="1" id="KW-0732">Signal</keyword>
<evidence type="ECO:0000313" key="3">
    <source>
        <dbReference type="Proteomes" id="UP000070299"/>
    </source>
</evidence>
<dbReference type="Proteomes" id="UP000070299">
    <property type="component" value="Unassembled WGS sequence"/>
</dbReference>
<protein>
    <submittedName>
        <fullName evidence="2">Uncharacterized protein</fullName>
    </submittedName>
</protein>
<reference evidence="3" key="1">
    <citation type="submission" date="2016-02" db="EMBL/GenBank/DDBJ databases">
        <authorList>
            <person name="Schultz-Johansen M."/>
            <person name="Glaring M.A."/>
            <person name="Bech P.K."/>
            <person name="Stougaard P."/>
        </authorList>
    </citation>
    <scope>NUCLEOTIDE SEQUENCE [LARGE SCALE GENOMIC DNA]</scope>
    <source>
        <strain evidence="3">S66</strain>
    </source>
</reference>
<feature type="chain" id="PRO_5007469402" evidence="1">
    <location>
        <begin position="32"/>
        <end position="396"/>
    </location>
</feature>
<keyword evidence="3" id="KW-1185">Reference proteome</keyword>
<dbReference type="AlphaFoldDB" id="A0A136A1X2"/>
<proteinExistence type="predicted"/>